<keyword evidence="1" id="KW-0812">Transmembrane</keyword>
<feature type="transmembrane region" description="Helical" evidence="1">
    <location>
        <begin position="42"/>
        <end position="65"/>
    </location>
</feature>
<keyword evidence="1" id="KW-1133">Transmembrane helix</keyword>
<sequence>MASSGIPLFTSDKSNIARALHPYFPDDQAVRKTWRPVSFSKVAFLITIFLFTGFLASTIALHLKYERSGAIMFASDGRSISDAQNFLYLYLPIILVTALGIWISVLDLDIKRLDPWCRLSGNDGDSASTLFCQYDTAFILVVIYQAVRAQHWIVASSSVLMITAVIVIPALQNSLFTTTTKSISQKSLVGVPYGIVNASVQTRTMSNSFLITAYSIAWLGQSDPPFSTASNVLTPFDHPSIKSALQDSVASTSLTRFWSEVDCWKPQAVIRNKTGKEISFDDGRGCRLNSVFSDDVHWNTSVSQVSALHIPVNSPGFTLIGDIDMSKNISSMCPEYPNRFLSVWWIAGSTPDFSNRGNGTALFCDVSFYRQPVVAKIFLSNDSVDSIHAMGPKMLLSQEEFNSTHFQNITVGGRPPNAYSMQGNNQQVMINIDEASEIDNGRRTWYLNYSTPVYPSLPSGFMVDWLVTLTQLPIHEYLNSSNLATSYDQTYQQLFALAMGHNFAPQSETQLEVEIEGLQKVVTLVPAFAYTIEALFLIALILCLFLAWQVIPRRLLLVRNPDSLAQVMDLARSATVQSKFRAYSSSTEREMKKGLQNDKFRLAMSTDGRPVLCKFNPRLHIQPSQCNRKVQPSSIAKPVLELSWKATFLALSLITSFTVLLYVLNSQAEKNNGISLPKGGTFTVQLALSFAPTIFATLLGVYINAVCRATSFLKPMEHLKRGHAKAKSTLLANFTSLPPTVLFARAFRARQYFLTLLSLLALLSNVLTVSMAGIFVQYDEVIVKGTSVVQLKEPFLDPATPQSLVLELYQDSIFTVAANASGLTKLPTWTTTEYGYLPVDLGSLNRSTQDQQIGFQSVGYGADLDCVNFLDIYPNQSAHFEFSENYTNLAFSFCYGWPSGESASCDSSMRQSSYLNNISNIPVNVVSSYELQTAVTRPNGPNDQPIWNGQENEQQIILGWLRGRWAANTTPTLEALDPQSIQGRTFEYNATVIACRPRLKTQRSVIRADMEGNIISARHLGPPDYNTSSSMNLTNSLRATISGTTRGFTANAKGWHANIIAQDWPNYLYKTILNGTGIVDPANPVPSVEFASKIASQTFGRQFVAQLFLDRQYLKNADTKSSDGMQSANLYRSVRRFRLSTPMYIITQVILTLDLIVLLINRFLLSKPFLPRQPSTIASQIAFSAASHVIDDVAAAVKGARGDPGLEVLDTQLGYRFGYGKFVGKDGRSHVGIERDPFVQKLD</sequence>
<gene>
    <name evidence="2" type="ORF">BU24DRAFT_468541</name>
</gene>
<dbReference type="InterPro" id="IPR021840">
    <property type="entry name" value="DUF3433"/>
</dbReference>
<evidence type="ECO:0000256" key="1">
    <source>
        <dbReference type="SAM" id="Phobius"/>
    </source>
</evidence>
<evidence type="ECO:0000313" key="3">
    <source>
        <dbReference type="Proteomes" id="UP000799778"/>
    </source>
</evidence>
<dbReference type="PANTHER" id="PTHR37544">
    <property type="entry name" value="SPRAY-RELATED"/>
    <property type="match status" value="1"/>
</dbReference>
<keyword evidence="3" id="KW-1185">Reference proteome</keyword>
<feature type="transmembrane region" description="Helical" evidence="1">
    <location>
        <begin position="1143"/>
        <end position="1165"/>
    </location>
</feature>
<name>A0A6A5X742_9PLEO</name>
<proteinExistence type="predicted"/>
<dbReference type="GeneID" id="54289930"/>
<organism evidence="2 3">
    <name type="scientific">Aaosphaeria arxii CBS 175.79</name>
    <dbReference type="NCBI Taxonomy" id="1450172"/>
    <lineage>
        <taxon>Eukaryota</taxon>
        <taxon>Fungi</taxon>
        <taxon>Dikarya</taxon>
        <taxon>Ascomycota</taxon>
        <taxon>Pezizomycotina</taxon>
        <taxon>Dothideomycetes</taxon>
        <taxon>Pleosporomycetidae</taxon>
        <taxon>Pleosporales</taxon>
        <taxon>Pleosporales incertae sedis</taxon>
        <taxon>Aaosphaeria</taxon>
    </lineage>
</organism>
<evidence type="ECO:0000313" key="2">
    <source>
        <dbReference type="EMBL" id="KAF2008749.1"/>
    </source>
</evidence>
<feature type="transmembrane region" description="Helical" evidence="1">
    <location>
        <begin position="684"/>
        <end position="707"/>
    </location>
</feature>
<keyword evidence="1" id="KW-0472">Membrane</keyword>
<feature type="transmembrane region" description="Helical" evidence="1">
    <location>
        <begin position="646"/>
        <end position="664"/>
    </location>
</feature>
<dbReference type="Proteomes" id="UP000799778">
    <property type="component" value="Unassembled WGS sequence"/>
</dbReference>
<feature type="transmembrane region" description="Helical" evidence="1">
    <location>
        <begin position="151"/>
        <end position="171"/>
    </location>
</feature>
<dbReference type="OrthoDB" id="3248909at2759"/>
<dbReference type="RefSeq" id="XP_033377088.1">
    <property type="nucleotide sequence ID" value="XM_033532533.1"/>
</dbReference>
<feature type="transmembrane region" description="Helical" evidence="1">
    <location>
        <begin position="126"/>
        <end position="144"/>
    </location>
</feature>
<feature type="transmembrane region" description="Helical" evidence="1">
    <location>
        <begin position="752"/>
        <end position="776"/>
    </location>
</feature>
<protein>
    <submittedName>
        <fullName evidence="2">Uncharacterized protein</fullName>
    </submittedName>
</protein>
<dbReference type="EMBL" id="ML978081">
    <property type="protein sequence ID" value="KAF2008749.1"/>
    <property type="molecule type" value="Genomic_DNA"/>
</dbReference>
<feature type="transmembrane region" description="Helical" evidence="1">
    <location>
        <begin position="527"/>
        <end position="551"/>
    </location>
</feature>
<dbReference type="Pfam" id="PF11915">
    <property type="entry name" value="DUF3433"/>
    <property type="match status" value="2"/>
</dbReference>
<dbReference type="AlphaFoldDB" id="A0A6A5X742"/>
<accession>A0A6A5X742</accession>
<reference evidence="2" key="1">
    <citation type="journal article" date="2020" name="Stud. Mycol.">
        <title>101 Dothideomycetes genomes: a test case for predicting lifestyles and emergence of pathogens.</title>
        <authorList>
            <person name="Haridas S."/>
            <person name="Albert R."/>
            <person name="Binder M."/>
            <person name="Bloem J."/>
            <person name="Labutti K."/>
            <person name="Salamov A."/>
            <person name="Andreopoulos B."/>
            <person name="Baker S."/>
            <person name="Barry K."/>
            <person name="Bills G."/>
            <person name="Bluhm B."/>
            <person name="Cannon C."/>
            <person name="Castanera R."/>
            <person name="Culley D."/>
            <person name="Daum C."/>
            <person name="Ezra D."/>
            <person name="Gonzalez J."/>
            <person name="Henrissat B."/>
            <person name="Kuo A."/>
            <person name="Liang C."/>
            <person name="Lipzen A."/>
            <person name="Lutzoni F."/>
            <person name="Magnuson J."/>
            <person name="Mondo S."/>
            <person name="Nolan M."/>
            <person name="Ohm R."/>
            <person name="Pangilinan J."/>
            <person name="Park H.-J."/>
            <person name="Ramirez L."/>
            <person name="Alfaro M."/>
            <person name="Sun H."/>
            <person name="Tritt A."/>
            <person name="Yoshinaga Y."/>
            <person name="Zwiers L.-H."/>
            <person name="Turgeon B."/>
            <person name="Goodwin S."/>
            <person name="Spatafora J."/>
            <person name="Crous P."/>
            <person name="Grigoriev I."/>
        </authorList>
    </citation>
    <scope>NUCLEOTIDE SEQUENCE</scope>
    <source>
        <strain evidence="2">CBS 175.79</strain>
    </source>
</reference>
<dbReference type="PANTHER" id="PTHR37544:SF3">
    <property type="entry name" value="SPRAY"/>
    <property type="match status" value="1"/>
</dbReference>
<feature type="transmembrane region" description="Helical" evidence="1">
    <location>
        <begin position="86"/>
        <end position="106"/>
    </location>
</feature>